<dbReference type="Pfam" id="PF13404">
    <property type="entry name" value="HTH_AsnC-type"/>
    <property type="match status" value="1"/>
</dbReference>
<dbReference type="Pfam" id="PF01037">
    <property type="entry name" value="AsnC_trans_reg"/>
    <property type="match status" value="1"/>
</dbReference>
<comment type="caution">
    <text evidence="6">The sequence shown here is derived from an EMBL/GenBank/DDBJ whole genome shotgun (WGS) entry which is preliminary data.</text>
</comment>
<dbReference type="InterPro" id="IPR011008">
    <property type="entry name" value="Dimeric_a/b-barrel"/>
</dbReference>
<evidence type="ECO:0000256" key="1">
    <source>
        <dbReference type="ARBA" id="ARBA00023015"/>
    </source>
</evidence>
<dbReference type="InterPro" id="IPR036388">
    <property type="entry name" value="WH-like_DNA-bd_sf"/>
</dbReference>
<keyword evidence="7" id="KW-1185">Reference proteome</keyword>
<name>A0A4Q7ZSD3_9ACTN</name>
<gene>
    <name evidence="6" type="ORF">EV385_6036</name>
</gene>
<dbReference type="GO" id="GO:0005829">
    <property type="term" value="C:cytosol"/>
    <property type="evidence" value="ECO:0007669"/>
    <property type="project" value="TreeGrafter"/>
</dbReference>
<dbReference type="GO" id="GO:0043200">
    <property type="term" value="P:response to amino acid"/>
    <property type="evidence" value="ECO:0007669"/>
    <property type="project" value="TreeGrafter"/>
</dbReference>
<evidence type="ECO:0000256" key="3">
    <source>
        <dbReference type="ARBA" id="ARBA00023163"/>
    </source>
</evidence>
<dbReference type="SUPFAM" id="SSF54909">
    <property type="entry name" value="Dimeric alpha+beta barrel"/>
    <property type="match status" value="1"/>
</dbReference>
<dbReference type="InterPro" id="IPR036390">
    <property type="entry name" value="WH_DNA-bd_sf"/>
</dbReference>
<organism evidence="6 7">
    <name type="scientific">Krasilnikovia cinnamomea</name>
    <dbReference type="NCBI Taxonomy" id="349313"/>
    <lineage>
        <taxon>Bacteria</taxon>
        <taxon>Bacillati</taxon>
        <taxon>Actinomycetota</taxon>
        <taxon>Actinomycetes</taxon>
        <taxon>Micromonosporales</taxon>
        <taxon>Micromonosporaceae</taxon>
        <taxon>Krasilnikovia</taxon>
    </lineage>
</organism>
<dbReference type="InterPro" id="IPR019887">
    <property type="entry name" value="Tscrpt_reg_AsnC/Lrp_C"/>
</dbReference>
<accession>A0A4Q7ZSD3</accession>
<dbReference type="Gene3D" id="1.10.10.10">
    <property type="entry name" value="Winged helix-like DNA-binding domain superfamily/Winged helix DNA-binding domain"/>
    <property type="match status" value="1"/>
</dbReference>
<evidence type="ECO:0000313" key="6">
    <source>
        <dbReference type="EMBL" id="RZU54097.1"/>
    </source>
</evidence>
<evidence type="ECO:0000259" key="5">
    <source>
        <dbReference type="PROSITE" id="PS50956"/>
    </source>
</evidence>
<dbReference type="AlphaFoldDB" id="A0A4Q7ZSD3"/>
<dbReference type="PRINTS" id="PR00033">
    <property type="entry name" value="HTHASNC"/>
</dbReference>
<dbReference type="Gene3D" id="3.30.70.920">
    <property type="match status" value="1"/>
</dbReference>
<dbReference type="OrthoDB" id="4411089at2"/>
<dbReference type="Proteomes" id="UP000292564">
    <property type="component" value="Unassembled WGS sequence"/>
</dbReference>
<keyword evidence="3" id="KW-0804">Transcription</keyword>
<dbReference type="PANTHER" id="PTHR30154:SF54">
    <property type="entry name" value="POSSIBLE TRANSCRIPTIONAL REGULATORY PROTEIN (PROBABLY LRP_ASNC-FAMILY)"/>
    <property type="match status" value="1"/>
</dbReference>
<proteinExistence type="predicted"/>
<evidence type="ECO:0000256" key="2">
    <source>
        <dbReference type="ARBA" id="ARBA00023125"/>
    </source>
</evidence>
<dbReference type="InterPro" id="IPR000485">
    <property type="entry name" value="AsnC-type_HTH_dom"/>
</dbReference>
<dbReference type="SMART" id="SM00344">
    <property type="entry name" value="HTH_ASNC"/>
    <property type="match status" value="1"/>
</dbReference>
<evidence type="ECO:0000313" key="7">
    <source>
        <dbReference type="Proteomes" id="UP000292564"/>
    </source>
</evidence>
<dbReference type="SUPFAM" id="SSF46785">
    <property type="entry name" value="Winged helix' DNA-binding domain"/>
    <property type="match status" value="1"/>
</dbReference>
<dbReference type="EMBL" id="SHKY01000001">
    <property type="protein sequence ID" value="RZU54097.1"/>
    <property type="molecule type" value="Genomic_DNA"/>
</dbReference>
<feature type="domain" description="HTH asnC-type" evidence="5">
    <location>
        <begin position="20"/>
        <end position="81"/>
    </location>
</feature>
<dbReference type="RefSeq" id="WP_130512503.1">
    <property type="nucleotide sequence ID" value="NZ_SHKY01000001.1"/>
</dbReference>
<reference evidence="6 7" key="1">
    <citation type="submission" date="2019-02" db="EMBL/GenBank/DDBJ databases">
        <title>Sequencing the genomes of 1000 actinobacteria strains.</title>
        <authorList>
            <person name="Klenk H.-P."/>
        </authorList>
    </citation>
    <scope>NUCLEOTIDE SEQUENCE [LARGE SCALE GENOMIC DNA]</scope>
    <source>
        <strain evidence="6 7">DSM 45162</strain>
    </source>
</reference>
<dbReference type="PROSITE" id="PS50956">
    <property type="entry name" value="HTH_ASNC_2"/>
    <property type="match status" value="1"/>
</dbReference>
<feature type="region of interest" description="Disordered" evidence="4">
    <location>
        <begin position="1"/>
        <end position="20"/>
    </location>
</feature>
<dbReference type="PANTHER" id="PTHR30154">
    <property type="entry name" value="LEUCINE-RESPONSIVE REGULATORY PROTEIN"/>
    <property type="match status" value="1"/>
</dbReference>
<dbReference type="GO" id="GO:0043565">
    <property type="term" value="F:sequence-specific DNA binding"/>
    <property type="evidence" value="ECO:0007669"/>
    <property type="project" value="InterPro"/>
</dbReference>
<keyword evidence="1" id="KW-0805">Transcription regulation</keyword>
<dbReference type="InterPro" id="IPR019888">
    <property type="entry name" value="Tscrpt_reg_AsnC-like"/>
</dbReference>
<sequence>MAKELRRAPGPPERPAPSGLDDLDRRLVALLAEDARAANATLAAELGVAPSTCLTRLRSLRERGVLRGFHADVDLARVGLPIQAMVSVRLAVHHRDRVAAFRAAAPGLPGVVAVYHVTGQVDYLLHVAVADPDALRDFVVDHVLSRPEVAHAETSLIFEHVRGTAVGPPG</sequence>
<keyword evidence="2 6" id="KW-0238">DNA-binding</keyword>
<evidence type="ECO:0000256" key="4">
    <source>
        <dbReference type="SAM" id="MobiDB-lite"/>
    </source>
</evidence>
<protein>
    <submittedName>
        <fullName evidence="6">DNA-binding Lrp family transcriptional regulator</fullName>
    </submittedName>
</protein>